<accession>A0A9W7FJF2</accession>
<keyword evidence="2" id="KW-1133">Transmembrane helix</keyword>
<feature type="transmembrane region" description="Helical" evidence="2">
    <location>
        <begin position="258"/>
        <end position="275"/>
    </location>
</feature>
<dbReference type="Proteomes" id="UP001165160">
    <property type="component" value="Unassembled WGS sequence"/>
</dbReference>
<feature type="transmembrane region" description="Helical" evidence="2">
    <location>
        <begin position="220"/>
        <end position="246"/>
    </location>
</feature>
<dbReference type="EMBL" id="BRXX01000459">
    <property type="protein sequence ID" value="GMI13170.1"/>
    <property type="molecule type" value="Genomic_DNA"/>
</dbReference>
<feature type="transmembrane region" description="Helical" evidence="2">
    <location>
        <begin position="125"/>
        <end position="147"/>
    </location>
</feature>
<protein>
    <submittedName>
        <fullName evidence="3">Uncharacterized protein</fullName>
    </submittedName>
</protein>
<feature type="transmembrane region" description="Helical" evidence="2">
    <location>
        <begin position="495"/>
        <end position="517"/>
    </location>
</feature>
<feature type="transmembrane region" description="Helical" evidence="2">
    <location>
        <begin position="538"/>
        <end position="558"/>
    </location>
</feature>
<organism evidence="3 4">
    <name type="scientific">Triparma verrucosa</name>
    <dbReference type="NCBI Taxonomy" id="1606542"/>
    <lineage>
        <taxon>Eukaryota</taxon>
        <taxon>Sar</taxon>
        <taxon>Stramenopiles</taxon>
        <taxon>Ochrophyta</taxon>
        <taxon>Bolidophyceae</taxon>
        <taxon>Parmales</taxon>
        <taxon>Triparmaceae</taxon>
        <taxon>Triparma</taxon>
    </lineage>
</organism>
<gene>
    <name evidence="3" type="ORF">TrVE_jg127</name>
</gene>
<evidence type="ECO:0000313" key="4">
    <source>
        <dbReference type="Proteomes" id="UP001165160"/>
    </source>
</evidence>
<keyword evidence="2" id="KW-0812">Transmembrane</keyword>
<feature type="transmembrane region" description="Helical" evidence="2">
    <location>
        <begin position="193"/>
        <end position="214"/>
    </location>
</feature>
<sequence>MSSTRIVPLPSLGPSTSAPGRGAIKASATNLLRMHRKSNNSKQRITHIHHRRRSIDAFVRRNPQERLASIKQIEVVKRQGGGYDLIDSGEMVATGCLAKETGDALISVMLRETPVDLRGMSPLLLLLRAVVMLIFPPLIAGVVYGVIPLKCPGLGVVDSGFAAVSFMPPAVAAPGLGYLMLNALGAGKSENAAFGIVAFTVILALFFSALMLLLGTQWMFPIPFGFIVCASPSFGVSIVALFLIIFGKSITKDLIKKLLPLIGVSLMPIVFSAAFGFYRTLFSQLGAFEQGLVAPLWVLIKIAFKKTASILVDMGSNPDAAPYLMFCFDAVAAMAGNFLFLSTSHWSVVFIMIAVDMTENLVIGLRVVYLVLKSRSIAPEEATGEGHEFGVLKAVQASRFLLRMETILFTVFEFLEPNKHKQVPVELMDDIDRYGQMNIYLARATRLLLSFIASEMSEMVTSCWCIIMLPFYYFGPNKPYMYTIDEFNTESYRNSINYSLTDFALELITCLSMVLIFSKLLRIEVFGVGITYLNRKKLFLPIISISCTITIASFTFFLKHFGMDPNFEWSEYSQSMNSTTQNNVTTIGC</sequence>
<evidence type="ECO:0000313" key="3">
    <source>
        <dbReference type="EMBL" id="GMI13170.1"/>
    </source>
</evidence>
<evidence type="ECO:0000256" key="1">
    <source>
        <dbReference type="SAM" id="MobiDB-lite"/>
    </source>
</evidence>
<dbReference type="AlphaFoldDB" id="A0A9W7FJF2"/>
<reference evidence="4" key="1">
    <citation type="journal article" date="2023" name="Commun. Biol.">
        <title>Genome analysis of Parmales, the sister group of diatoms, reveals the evolutionary specialization of diatoms from phago-mixotrophs to photoautotrophs.</title>
        <authorList>
            <person name="Ban H."/>
            <person name="Sato S."/>
            <person name="Yoshikawa S."/>
            <person name="Yamada K."/>
            <person name="Nakamura Y."/>
            <person name="Ichinomiya M."/>
            <person name="Sato N."/>
            <person name="Blanc-Mathieu R."/>
            <person name="Endo H."/>
            <person name="Kuwata A."/>
            <person name="Ogata H."/>
        </authorList>
    </citation>
    <scope>NUCLEOTIDE SEQUENCE [LARGE SCALE GENOMIC DNA]</scope>
    <source>
        <strain evidence="4">NIES 3699</strain>
    </source>
</reference>
<evidence type="ECO:0000256" key="2">
    <source>
        <dbReference type="SAM" id="Phobius"/>
    </source>
</evidence>
<feature type="transmembrane region" description="Helical" evidence="2">
    <location>
        <begin position="321"/>
        <end position="340"/>
    </location>
</feature>
<feature type="transmembrane region" description="Helical" evidence="2">
    <location>
        <begin position="159"/>
        <end position="181"/>
    </location>
</feature>
<keyword evidence="2" id="KW-0472">Membrane</keyword>
<feature type="transmembrane region" description="Helical" evidence="2">
    <location>
        <begin position="447"/>
        <end position="475"/>
    </location>
</feature>
<keyword evidence="4" id="KW-1185">Reference proteome</keyword>
<feature type="region of interest" description="Disordered" evidence="1">
    <location>
        <begin position="1"/>
        <end position="22"/>
    </location>
</feature>
<comment type="caution">
    <text evidence="3">The sequence shown here is derived from an EMBL/GenBank/DDBJ whole genome shotgun (WGS) entry which is preliminary data.</text>
</comment>
<name>A0A9W7FJF2_9STRA</name>
<proteinExistence type="predicted"/>